<dbReference type="PROSITE" id="PS51318">
    <property type="entry name" value="TAT"/>
    <property type="match status" value="1"/>
</dbReference>
<dbReference type="PROSITE" id="PS51257">
    <property type="entry name" value="PROKAR_LIPOPROTEIN"/>
    <property type="match status" value="1"/>
</dbReference>
<protein>
    <submittedName>
        <fullName evidence="2">DUF192 domain-containing protein</fullName>
    </submittedName>
</protein>
<name>A0ABN1GYI8_9CAUL</name>
<dbReference type="Proteomes" id="UP001501352">
    <property type="component" value="Unassembled WGS sequence"/>
</dbReference>
<dbReference type="PANTHER" id="PTHR37953">
    <property type="entry name" value="UPF0127 PROTEIN MJ1496"/>
    <property type="match status" value="1"/>
</dbReference>
<sequence>MRMFDRRGLLAAIAALTLVAGCAGAGTPKDAQGNPLEALTVTTSTGTHRFMVEIADDEAERQRGLMGRPPLADDRGMLFQFPDVAERGFWMHNTPSPLDIIYIDPRGRIVSIAKNATPNSDEVIPSNGPAMGVLELRGGRADEIGAKPGDVIRHPFFAE</sequence>
<keyword evidence="3" id="KW-1185">Reference proteome</keyword>
<reference evidence="2 3" key="1">
    <citation type="journal article" date="2019" name="Int. J. Syst. Evol. Microbiol.">
        <title>The Global Catalogue of Microorganisms (GCM) 10K type strain sequencing project: providing services to taxonomists for standard genome sequencing and annotation.</title>
        <authorList>
            <consortium name="The Broad Institute Genomics Platform"/>
            <consortium name="The Broad Institute Genome Sequencing Center for Infectious Disease"/>
            <person name="Wu L."/>
            <person name="Ma J."/>
        </authorList>
    </citation>
    <scope>NUCLEOTIDE SEQUENCE [LARGE SCALE GENOMIC DNA]</scope>
    <source>
        <strain evidence="2 3">JCM 12928</strain>
    </source>
</reference>
<accession>A0ABN1GYI8</accession>
<dbReference type="InterPro" id="IPR006311">
    <property type="entry name" value="TAT_signal"/>
</dbReference>
<evidence type="ECO:0000313" key="2">
    <source>
        <dbReference type="EMBL" id="GAA0623072.1"/>
    </source>
</evidence>
<feature type="signal peptide" evidence="1">
    <location>
        <begin position="1"/>
        <end position="25"/>
    </location>
</feature>
<dbReference type="InterPro" id="IPR038695">
    <property type="entry name" value="Saro_0823-like_sf"/>
</dbReference>
<feature type="chain" id="PRO_5046804851" evidence="1">
    <location>
        <begin position="26"/>
        <end position="159"/>
    </location>
</feature>
<dbReference type="Pfam" id="PF02643">
    <property type="entry name" value="DUF192"/>
    <property type="match status" value="1"/>
</dbReference>
<evidence type="ECO:0000313" key="3">
    <source>
        <dbReference type="Proteomes" id="UP001501352"/>
    </source>
</evidence>
<gene>
    <name evidence="2" type="ORF">GCM10009422_18870</name>
</gene>
<organism evidence="2 3">
    <name type="scientific">Brevundimonas kwangchunensis</name>
    <dbReference type="NCBI Taxonomy" id="322163"/>
    <lineage>
        <taxon>Bacteria</taxon>
        <taxon>Pseudomonadati</taxon>
        <taxon>Pseudomonadota</taxon>
        <taxon>Alphaproteobacteria</taxon>
        <taxon>Caulobacterales</taxon>
        <taxon>Caulobacteraceae</taxon>
        <taxon>Brevundimonas</taxon>
    </lineage>
</organism>
<dbReference type="PANTHER" id="PTHR37953:SF1">
    <property type="entry name" value="UPF0127 PROTEIN MJ1496"/>
    <property type="match status" value="1"/>
</dbReference>
<dbReference type="EMBL" id="BAAAGA010000005">
    <property type="protein sequence ID" value="GAA0623072.1"/>
    <property type="molecule type" value="Genomic_DNA"/>
</dbReference>
<comment type="caution">
    <text evidence="2">The sequence shown here is derived from an EMBL/GenBank/DDBJ whole genome shotgun (WGS) entry which is preliminary data.</text>
</comment>
<dbReference type="InterPro" id="IPR003795">
    <property type="entry name" value="DUF192"/>
</dbReference>
<dbReference type="Gene3D" id="2.60.120.1140">
    <property type="entry name" value="Protein of unknown function DUF192"/>
    <property type="match status" value="1"/>
</dbReference>
<proteinExistence type="predicted"/>
<evidence type="ECO:0000256" key="1">
    <source>
        <dbReference type="SAM" id="SignalP"/>
    </source>
</evidence>
<keyword evidence="1" id="KW-0732">Signal</keyword>